<evidence type="ECO:0000313" key="9">
    <source>
        <dbReference type="EMBL" id="KTD54711.1"/>
    </source>
</evidence>
<dbReference type="CDD" id="cd16348">
    <property type="entry name" value="VOC_YdcJ_like"/>
    <property type="match status" value="1"/>
</dbReference>
<comment type="similarity">
    <text evidence="5">Belongs to the 2-oxoadipate dioxygenase/decarboxylase family.</text>
</comment>
<evidence type="ECO:0000256" key="3">
    <source>
        <dbReference type="ARBA" id="ARBA00023002"/>
    </source>
</evidence>
<evidence type="ECO:0000256" key="5">
    <source>
        <dbReference type="ARBA" id="ARBA00035013"/>
    </source>
</evidence>
<dbReference type="SMART" id="SM01150">
    <property type="entry name" value="DUF1338"/>
    <property type="match status" value="1"/>
</dbReference>
<dbReference type="EC" id="1.13.11.93" evidence="6"/>
<dbReference type="InterPro" id="IPR047869">
    <property type="entry name" value="YdcJ_bac-like"/>
</dbReference>
<proteinExistence type="inferred from homology"/>
<dbReference type="EMBL" id="LNYR01000002">
    <property type="protein sequence ID" value="KTD54711.1"/>
    <property type="molecule type" value="Genomic_DNA"/>
</dbReference>
<comment type="cofactor">
    <cofactor evidence="1">
        <name>Fe(2+)</name>
        <dbReference type="ChEBI" id="CHEBI:29033"/>
    </cofactor>
</comment>
<dbReference type="AlphaFoldDB" id="A0A378KTF7"/>
<evidence type="ECO:0000256" key="4">
    <source>
        <dbReference type="ARBA" id="ARBA00023004"/>
    </source>
</evidence>
<organism evidence="10 12">
    <name type="scientific">Legionella quateirensis</name>
    <dbReference type="NCBI Taxonomy" id="45072"/>
    <lineage>
        <taxon>Bacteria</taxon>
        <taxon>Pseudomonadati</taxon>
        <taxon>Pseudomonadota</taxon>
        <taxon>Gammaproteobacteria</taxon>
        <taxon>Legionellales</taxon>
        <taxon>Legionellaceae</taxon>
        <taxon>Legionella</taxon>
    </lineage>
</organism>
<name>A0A378KTF7_9GAMM</name>
<gene>
    <name evidence="9" type="ORF">Lqua_0218</name>
    <name evidence="10" type="ORF">NCTC12376_00684</name>
</gene>
<dbReference type="PANTHER" id="PTHR39479">
    <property type="match status" value="1"/>
</dbReference>
<dbReference type="Gene3D" id="3.10.180.80">
    <property type="entry name" value="Uncharacterised protein PF07063, DUF1338"/>
    <property type="match status" value="1"/>
</dbReference>
<protein>
    <recommendedName>
        <fullName evidence="7">2-oxoadipate dioxygenase/decarboxylase</fullName>
        <ecNumber evidence="6">1.13.11.93</ecNumber>
    </recommendedName>
    <alternativeName>
        <fullName evidence="8">2-hydroxyglutarate synthase</fullName>
    </alternativeName>
</protein>
<keyword evidence="2" id="KW-0223">Dioxygenase</keyword>
<dbReference type="Proteomes" id="UP000054639">
    <property type="component" value="Unassembled WGS sequence"/>
</dbReference>
<evidence type="ECO:0000256" key="6">
    <source>
        <dbReference type="ARBA" id="ARBA00035023"/>
    </source>
</evidence>
<dbReference type="InterPro" id="IPR009770">
    <property type="entry name" value="HGLS"/>
</dbReference>
<dbReference type="Proteomes" id="UP000254230">
    <property type="component" value="Unassembled WGS sequence"/>
</dbReference>
<keyword evidence="4" id="KW-0408">Iron</keyword>
<evidence type="ECO:0000256" key="8">
    <source>
        <dbReference type="ARBA" id="ARBA00035045"/>
    </source>
</evidence>
<evidence type="ECO:0000313" key="11">
    <source>
        <dbReference type="Proteomes" id="UP000054639"/>
    </source>
</evidence>
<dbReference type="PANTHER" id="PTHR39479:SF2">
    <property type="entry name" value="2-OXOADIPATE DIOXYGENASE_DECARBOXYLASE"/>
    <property type="match status" value="1"/>
</dbReference>
<reference evidence="10 12" key="2">
    <citation type="submission" date="2018-06" db="EMBL/GenBank/DDBJ databases">
        <authorList>
            <consortium name="Pathogen Informatics"/>
            <person name="Doyle S."/>
        </authorList>
    </citation>
    <scope>NUCLEOTIDE SEQUENCE [LARGE SCALE GENOMIC DNA]</scope>
    <source>
        <strain evidence="10 12">NCTC12376</strain>
    </source>
</reference>
<dbReference type="STRING" id="45072.Lqua_0218"/>
<evidence type="ECO:0000313" key="10">
    <source>
        <dbReference type="EMBL" id="STY16891.1"/>
    </source>
</evidence>
<dbReference type="EMBL" id="UGOW01000001">
    <property type="protein sequence ID" value="STY16891.1"/>
    <property type="molecule type" value="Genomic_DNA"/>
</dbReference>
<keyword evidence="3" id="KW-0560">Oxidoreductase</keyword>
<evidence type="ECO:0000256" key="7">
    <source>
        <dbReference type="ARBA" id="ARBA00035034"/>
    </source>
</evidence>
<evidence type="ECO:0000313" key="12">
    <source>
        <dbReference type="Proteomes" id="UP000254230"/>
    </source>
</evidence>
<evidence type="ECO:0000256" key="1">
    <source>
        <dbReference type="ARBA" id="ARBA00001954"/>
    </source>
</evidence>
<sequence>MECVEQHVIRTLFSRAMSDMYRKEVPQYGTLLDLVDEVNSTTLAANPDLLASLKKNNELARISEERHGAIRLGTAAELQTMRELFAVMGMYPVGYYDLSIADLPVHATAFRPVSDMDLKKNPFRIFTSLLRTELIDDPEIRHMAEHILASRSIFTPRVRELIAINSDKGGLSLIQAKEFVHEALETFRWHDKAITSLEQHHLLEQVHPLIADVVCFKGPHINHLTPRTLDIGTIQQKMYERGLNPKAIIEGPPERSVPILLRQTSFKALDEAIYFPTQQGNEVKGTHKARFGEIEQRGIALTPKGKALYENLLNQVRLNIIPSLDGSNSAEYYQVLQDQFLAFPDSLDEMMKQGLVYLEYHATEKGIQHAGTILNNNVINLISDGFLEYTPIIYEDFLPISAAGIFTSNLGDNNPHSVLASGNQQVFEESLGVQVRDPFDLYATRENESLTTSLKKIGLASIEISSD</sequence>
<dbReference type="Pfam" id="PF07063">
    <property type="entry name" value="HGLS"/>
    <property type="match status" value="1"/>
</dbReference>
<dbReference type="RefSeq" id="WP_058472475.1">
    <property type="nucleotide sequence ID" value="NZ_CAAAIL010000014.1"/>
</dbReference>
<keyword evidence="11" id="KW-1185">Reference proteome</keyword>
<evidence type="ECO:0000256" key="2">
    <source>
        <dbReference type="ARBA" id="ARBA00022964"/>
    </source>
</evidence>
<reference evidence="9 11" key="1">
    <citation type="submission" date="2015-11" db="EMBL/GenBank/DDBJ databases">
        <title>Genomic analysis of 38 Legionella species identifies large and diverse effector repertoires.</title>
        <authorList>
            <person name="Burstein D."/>
            <person name="Amaro F."/>
            <person name="Zusman T."/>
            <person name="Lifshitz Z."/>
            <person name="Cohen O."/>
            <person name="Gilbert J.A."/>
            <person name="Pupko T."/>
            <person name="Shuman H.A."/>
            <person name="Segal G."/>
        </authorList>
    </citation>
    <scope>NUCLEOTIDE SEQUENCE [LARGE SCALE GENOMIC DNA]</scope>
    <source>
        <strain evidence="9 11">ATCC 49507</strain>
    </source>
</reference>
<dbReference type="GO" id="GO:0051213">
    <property type="term" value="F:dioxygenase activity"/>
    <property type="evidence" value="ECO:0007669"/>
    <property type="project" value="UniProtKB-KW"/>
</dbReference>
<dbReference type="OrthoDB" id="4394119at2"/>
<accession>A0A378KTF7</accession>